<evidence type="ECO:0000259" key="1">
    <source>
        <dbReference type="Pfam" id="PF21687"/>
    </source>
</evidence>
<reference evidence="2" key="1">
    <citation type="submission" date="2020-02" db="EMBL/GenBank/DDBJ databases">
        <authorList>
            <person name="Meier V. D."/>
        </authorList>
    </citation>
    <scope>NUCLEOTIDE SEQUENCE</scope>
    <source>
        <strain evidence="2">AVDCRST_MAG42</strain>
    </source>
</reference>
<organism evidence="2">
    <name type="scientific">uncultured Chthoniobacterales bacterium</name>
    <dbReference type="NCBI Taxonomy" id="1836801"/>
    <lineage>
        <taxon>Bacteria</taxon>
        <taxon>Pseudomonadati</taxon>
        <taxon>Verrucomicrobiota</taxon>
        <taxon>Spartobacteria</taxon>
        <taxon>Chthoniobacterales</taxon>
        <taxon>environmental samples</taxon>
    </lineage>
</organism>
<gene>
    <name evidence="2" type="ORF">AVDCRST_MAG42-822</name>
</gene>
<protein>
    <recommendedName>
        <fullName evidence="1">T2SS protein K first SAM-like domain-containing protein</fullName>
    </recommendedName>
</protein>
<dbReference type="InterPro" id="IPR038072">
    <property type="entry name" value="GspK_central_sf"/>
</dbReference>
<proteinExistence type="predicted"/>
<dbReference type="InterPro" id="IPR049031">
    <property type="entry name" value="T2SSK_SAM-like_1st"/>
</dbReference>
<name>A0A6J4H1L2_9BACT</name>
<accession>A0A6J4H1L2</accession>
<sequence length="288" mass="31576">MLSMWALFLLSAMVISWAIDIGSGLALNAHSARVIEASAMAASGGEIALHPGVKPGSPLLRGGVSRTQTFEARLTGEGGRLNLNWVVAGENPARIELLRSYLERKGIDLNERDHMIDCLLDWVDPDNLVRLNGAEDGDNYRPTNTLLTRIDDVKRIRGWGDFVAQPGWDAEITVNSTGPLDLAWAPEDLLVSLPGMTEPLVEQFLAMRRGEDGLDGTEDDATFKTLDEVRVALGFTAEQFKQIAALVGFRDQVMRIVSTGQSGKVKRVVQMIVRKSGNVPQLISWKEL</sequence>
<dbReference type="AlphaFoldDB" id="A0A6J4H1L2"/>
<dbReference type="EMBL" id="CADCTA010000001">
    <property type="protein sequence ID" value="CAA9210023.1"/>
    <property type="molecule type" value="Genomic_DNA"/>
</dbReference>
<dbReference type="Pfam" id="PF21687">
    <property type="entry name" value="T2SSK_1st"/>
    <property type="match status" value="1"/>
</dbReference>
<evidence type="ECO:0000313" key="2">
    <source>
        <dbReference type="EMBL" id="CAA9210023.1"/>
    </source>
</evidence>
<feature type="domain" description="T2SS protein K first SAM-like" evidence="1">
    <location>
        <begin position="79"/>
        <end position="159"/>
    </location>
</feature>
<dbReference type="Gene3D" id="1.10.40.60">
    <property type="entry name" value="EpsJ-like"/>
    <property type="match status" value="1"/>
</dbReference>
<dbReference type="SUPFAM" id="SSF158544">
    <property type="entry name" value="GspK insert domain-like"/>
    <property type="match status" value="1"/>
</dbReference>